<sequence length="100" mass="10274">MTAAPAHHLFLAALVLGTAMMLLPLWAAWPPPGDVEAADTARASFAAGALVLAAVAAAMVWRWRRLGDAALGRYRKGTALAIGGWAVAWAAASLLVRAAA</sequence>
<name>A0ABS7F520_9PROT</name>
<feature type="transmembrane region" description="Helical" evidence="1">
    <location>
        <begin position="41"/>
        <end position="60"/>
    </location>
</feature>
<organism evidence="2 3">
    <name type="scientific">Caldovatus aquaticus</name>
    <dbReference type="NCBI Taxonomy" id="2865671"/>
    <lineage>
        <taxon>Bacteria</taxon>
        <taxon>Pseudomonadati</taxon>
        <taxon>Pseudomonadota</taxon>
        <taxon>Alphaproteobacteria</taxon>
        <taxon>Acetobacterales</taxon>
        <taxon>Roseomonadaceae</taxon>
        <taxon>Caldovatus</taxon>
    </lineage>
</organism>
<dbReference type="Proteomes" id="UP001519924">
    <property type="component" value="Unassembled WGS sequence"/>
</dbReference>
<gene>
    <name evidence="2" type="ORF">K1J50_14670</name>
</gene>
<evidence type="ECO:0000313" key="2">
    <source>
        <dbReference type="EMBL" id="MBW8270725.1"/>
    </source>
</evidence>
<reference evidence="2 3" key="1">
    <citation type="submission" date="2021-08" db="EMBL/GenBank/DDBJ databases">
        <title>Caldovatus sediminis gen. nov., sp. nov., a moderately thermophilic bacterium isolated from a hot spring.</title>
        <authorList>
            <person name="Hu C.-J."/>
            <person name="Li W.-J."/>
            <person name="Xian W.-D."/>
        </authorList>
    </citation>
    <scope>NUCLEOTIDE SEQUENCE [LARGE SCALE GENOMIC DNA]</scope>
    <source>
        <strain evidence="2 3">SYSU G05006</strain>
    </source>
</reference>
<feature type="transmembrane region" description="Helical" evidence="1">
    <location>
        <begin position="80"/>
        <end position="99"/>
    </location>
</feature>
<dbReference type="RefSeq" id="WP_220118511.1">
    <property type="nucleotide sequence ID" value="NZ_JAHZUY010000050.1"/>
</dbReference>
<keyword evidence="1" id="KW-0812">Transmembrane</keyword>
<evidence type="ECO:0000256" key="1">
    <source>
        <dbReference type="SAM" id="Phobius"/>
    </source>
</evidence>
<keyword evidence="1" id="KW-0472">Membrane</keyword>
<comment type="caution">
    <text evidence="2">The sequence shown here is derived from an EMBL/GenBank/DDBJ whole genome shotgun (WGS) entry which is preliminary data.</text>
</comment>
<protein>
    <submittedName>
        <fullName evidence="2">Uncharacterized protein</fullName>
    </submittedName>
</protein>
<evidence type="ECO:0000313" key="3">
    <source>
        <dbReference type="Proteomes" id="UP001519924"/>
    </source>
</evidence>
<dbReference type="EMBL" id="JAHZUY010000050">
    <property type="protein sequence ID" value="MBW8270725.1"/>
    <property type="molecule type" value="Genomic_DNA"/>
</dbReference>
<accession>A0ABS7F520</accession>
<proteinExistence type="predicted"/>
<keyword evidence="3" id="KW-1185">Reference proteome</keyword>
<feature type="transmembrane region" description="Helical" evidence="1">
    <location>
        <begin position="9"/>
        <end position="29"/>
    </location>
</feature>
<keyword evidence="1" id="KW-1133">Transmembrane helix</keyword>